<evidence type="ECO:0000313" key="3">
    <source>
        <dbReference type="EnsemblProtists" id="PYU1_T004920"/>
    </source>
</evidence>
<keyword evidence="4" id="KW-1185">Reference proteome</keyword>
<feature type="signal peptide" evidence="2">
    <location>
        <begin position="1"/>
        <end position="16"/>
    </location>
</feature>
<dbReference type="VEuPathDB" id="FungiDB:PYU1_G004909"/>
<dbReference type="AlphaFoldDB" id="K3WIX8"/>
<dbReference type="EMBL" id="GL376564">
    <property type="status" value="NOT_ANNOTATED_CDS"/>
    <property type="molecule type" value="Genomic_DNA"/>
</dbReference>
<dbReference type="Proteomes" id="UP000019132">
    <property type="component" value="Unassembled WGS sequence"/>
</dbReference>
<reference evidence="3" key="3">
    <citation type="submission" date="2015-02" db="UniProtKB">
        <authorList>
            <consortium name="EnsemblProtists"/>
        </authorList>
    </citation>
    <scope>IDENTIFICATION</scope>
    <source>
        <strain evidence="3">DAOM BR144</strain>
    </source>
</reference>
<dbReference type="EnsemblProtists" id="PYU1_T004920">
    <property type="protein sequence ID" value="PYU1_T004920"/>
    <property type="gene ID" value="PYU1_G004909"/>
</dbReference>
<reference evidence="4" key="1">
    <citation type="journal article" date="2010" name="Genome Biol.">
        <title>Genome sequence of the necrotrophic plant pathogen Pythium ultimum reveals original pathogenicity mechanisms and effector repertoire.</title>
        <authorList>
            <person name="Levesque C.A."/>
            <person name="Brouwer H."/>
            <person name="Cano L."/>
            <person name="Hamilton J.P."/>
            <person name="Holt C."/>
            <person name="Huitema E."/>
            <person name="Raffaele S."/>
            <person name="Robideau G.P."/>
            <person name="Thines M."/>
            <person name="Win J."/>
            <person name="Zerillo M.M."/>
            <person name="Beakes G.W."/>
            <person name="Boore J.L."/>
            <person name="Busam D."/>
            <person name="Dumas B."/>
            <person name="Ferriera S."/>
            <person name="Fuerstenberg S.I."/>
            <person name="Gachon C.M."/>
            <person name="Gaulin E."/>
            <person name="Govers F."/>
            <person name="Grenville-Briggs L."/>
            <person name="Horner N."/>
            <person name="Hostetler J."/>
            <person name="Jiang R.H."/>
            <person name="Johnson J."/>
            <person name="Krajaejun T."/>
            <person name="Lin H."/>
            <person name="Meijer H.J."/>
            <person name="Moore B."/>
            <person name="Morris P."/>
            <person name="Phuntmart V."/>
            <person name="Puiu D."/>
            <person name="Shetty J."/>
            <person name="Stajich J.E."/>
            <person name="Tripathy S."/>
            <person name="Wawra S."/>
            <person name="van West P."/>
            <person name="Whitty B.R."/>
            <person name="Coutinho P.M."/>
            <person name="Henrissat B."/>
            <person name="Martin F."/>
            <person name="Thomas P.D."/>
            <person name="Tyler B.M."/>
            <person name="De Vries R.P."/>
            <person name="Kamoun S."/>
            <person name="Yandell M."/>
            <person name="Tisserat N."/>
            <person name="Buell C.R."/>
        </authorList>
    </citation>
    <scope>NUCLEOTIDE SEQUENCE</scope>
    <source>
        <strain evidence="4">DAOM:BR144</strain>
    </source>
</reference>
<sequence>MRVLSALVFVSALVFGQSFAALSGEETKSIAELYEDAIKEGGKLVVYHGGDTPTQQNALKTAFSAAFPKINFTVVVDYSKVHDARIDNQLETNSLVPDVVALQTLQDFPRWKSEGHLLNYKPANFSKIYDGFKDPNGAWMAYTVIAFNYASNTTTLGSLAAPATPLDLVDPKYKGLIASSYPHDDDAALFLYTQYVQKYGWEWVAKLATQDVAFARGSQVAGEKLRGGVKPIAPCHLQKPRTLPLPNCLSTGSSRPSAKANQTRAGACEQICRLRTASASVGDP</sequence>
<protein>
    <submittedName>
        <fullName evidence="3">Uncharacterized protein</fullName>
    </submittedName>
</protein>
<dbReference type="PANTHER" id="PTHR30006">
    <property type="entry name" value="THIAMINE-BINDING PERIPLASMIC PROTEIN-RELATED"/>
    <property type="match status" value="1"/>
</dbReference>
<evidence type="ECO:0000256" key="2">
    <source>
        <dbReference type="SAM" id="SignalP"/>
    </source>
</evidence>
<accession>K3WIX8</accession>
<feature type="chain" id="PRO_5003867709" evidence="2">
    <location>
        <begin position="17"/>
        <end position="284"/>
    </location>
</feature>
<dbReference type="eggNOG" id="ENOG502SDBY">
    <property type="taxonomic scope" value="Eukaryota"/>
</dbReference>
<evidence type="ECO:0000256" key="1">
    <source>
        <dbReference type="ARBA" id="ARBA00022729"/>
    </source>
</evidence>
<dbReference type="Pfam" id="PF13343">
    <property type="entry name" value="SBP_bac_6"/>
    <property type="match status" value="1"/>
</dbReference>
<name>K3WIX8_GLOUD</name>
<reference evidence="4" key="2">
    <citation type="submission" date="2010-04" db="EMBL/GenBank/DDBJ databases">
        <authorList>
            <person name="Buell R."/>
            <person name="Hamilton J."/>
            <person name="Hostetler J."/>
        </authorList>
    </citation>
    <scope>NUCLEOTIDE SEQUENCE [LARGE SCALE GENOMIC DNA]</scope>
    <source>
        <strain evidence="4">DAOM:BR144</strain>
    </source>
</reference>
<dbReference type="InParanoid" id="K3WIX8"/>
<dbReference type="OMA" id="ACEQICR"/>
<evidence type="ECO:0000313" key="4">
    <source>
        <dbReference type="Proteomes" id="UP000019132"/>
    </source>
</evidence>
<dbReference type="Gene3D" id="3.40.190.10">
    <property type="entry name" value="Periplasmic binding protein-like II"/>
    <property type="match status" value="2"/>
</dbReference>
<dbReference type="HOGENOM" id="CLU_026974_5_1_1"/>
<dbReference type="PANTHER" id="PTHR30006:SF2">
    <property type="entry name" value="ABC TRANSPORTER SUBSTRATE-BINDING PROTEIN"/>
    <property type="match status" value="1"/>
</dbReference>
<organism evidence="3 4">
    <name type="scientific">Globisporangium ultimum (strain ATCC 200006 / CBS 805.95 / DAOM BR144)</name>
    <name type="common">Pythium ultimum</name>
    <dbReference type="NCBI Taxonomy" id="431595"/>
    <lineage>
        <taxon>Eukaryota</taxon>
        <taxon>Sar</taxon>
        <taxon>Stramenopiles</taxon>
        <taxon>Oomycota</taxon>
        <taxon>Peronosporomycetes</taxon>
        <taxon>Pythiales</taxon>
        <taxon>Pythiaceae</taxon>
        <taxon>Globisporangium</taxon>
    </lineage>
</organism>
<keyword evidence="1 2" id="KW-0732">Signal</keyword>
<dbReference type="SUPFAM" id="SSF53850">
    <property type="entry name" value="Periplasmic binding protein-like II"/>
    <property type="match status" value="1"/>
</dbReference>
<proteinExistence type="predicted"/>
<dbReference type="STRING" id="431595.K3WIX8"/>